<evidence type="ECO:0000313" key="9">
    <source>
        <dbReference type="Proteomes" id="UP000325440"/>
    </source>
</evidence>
<dbReference type="InterPro" id="IPR003256">
    <property type="entry name" value="Ribosomal_uL24"/>
</dbReference>
<evidence type="ECO:0000259" key="7">
    <source>
        <dbReference type="SMART" id="SM00739"/>
    </source>
</evidence>
<dbReference type="GO" id="GO:0003735">
    <property type="term" value="F:structural constituent of ribosome"/>
    <property type="evidence" value="ECO:0007669"/>
    <property type="project" value="InterPro"/>
</dbReference>
<dbReference type="InterPro" id="IPR057264">
    <property type="entry name" value="Ribosomal_uL24_C"/>
</dbReference>
<keyword evidence="2 6" id="KW-0689">Ribosomal protein</keyword>
<dbReference type="Pfam" id="PF17136">
    <property type="entry name" value="ribosomal_L24"/>
    <property type="match status" value="1"/>
</dbReference>
<dbReference type="GO" id="GO:0005840">
    <property type="term" value="C:ribosome"/>
    <property type="evidence" value="ECO:0007669"/>
    <property type="project" value="UniProtKB-KW"/>
</dbReference>
<proteinExistence type="inferred from homology"/>
<gene>
    <name evidence="8" type="ORF">CINCED_3A016597</name>
</gene>
<dbReference type="AlphaFoldDB" id="A0A5E4MTX4"/>
<feature type="domain" description="KOW" evidence="7">
    <location>
        <begin position="90"/>
        <end position="117"/>
    </location>
</feature>
<dbReference type="SUPFAM" id="SSF50104">
    <property type="entry name" value="Translation proteins SH3-like domain"/>
    <property type="match status" value="1"/>
</dbReference>
<dbReference type="InterPro" id="IPR008991">
    <property type="entry name" value="Translation_prot_SH3-like_sf"/>
</dbReference>
<dbReference type="GO" id="GO:0003723">
    <property type="term" value="F:RNA binding"/>
    <property type="evidence" value="ECO:0007669"/>
    <property type="project" value="InterPro"/>
</dbReference>
<evidence type="ECO:0000313" key="8">
    <source>
        <dbReference type="EMBL" id="VVC33862.1"/>
    </source>
</evidence>
<evidence type="ECO:0000256" key="4">
    <source>
        <dbReference type="ARBA" id="ARBA00035283"/>
    </source>
</evidence>
<dbReference type="InterPro" id="IPR005825">
    <property type="entry name" value="Ribosomal_uL24_CS"/>
</dbReference>
<dbReference type="SMART" id="SM00739">
    <property type="entry name" value="KOW"/>
    <property type="match status" value="1"/>
</dbReference>
<dbReference type="Proteomes" id="UP000325440">
    <property type="component" value="Unassembled WGS sequence"/>
</dbReference>
<dbReference type="OrthoDB" id="359154at2759"/>
<protein>
    <recommendedName>
        <fullName evidence="4">Large ribosomal subunit protein uL24m</fullName>
    </recommendedName>
    <alternativeName>
        <fullName evidence="5">39S ribosomal protein L24, mitochondrial</fullName>
    </alternativeName>
</protein>
<dbReference type="InterPro" id="IPR005824">
    <property type="entry name" value="KOW"/>
</dbReference>
<name>A0A5E4MTX4_9HEMI</name>
<organism evidence="8 9">
    <name type="scientific">Cinara cedri</name>
    <dbReference type="NCBI Taxonomy" id="506608"/>
    <lineage>
        <taxon>Eukaryota</taxon>
        <taxon>Metazoa</taxon>
        <taxon>Ecdysozoa</taxon>
        <taxon>Arthropoda</taxon>
        <taxon>Hexapoda</taxon>
        <taxon>Insecta</taxon>
        <taxon>Pterygota</taxon>
        <taxon>Neoptera</taxon>
        <taxon>Paraneoptera</taxon>
        <taxon>Hemiptera</taxon>
        <taxon>Sternorrhyncha</taxon>
        <taxon>Aphidomorpha</taxon>
        <taxon>Aphidoidea</taxon>
        <taxon>Aphididae</taxon>
        <taxon>Lachninae</taxon>
        <taxon>Cinara</taxon>
    </lineage>
</organism>
<dbReference type="PROSITE" id="PS01108">
    <property type="entry name" value="RIBOSOMAL_L24"/>
    <property type="match status" value="1"/>
</dbReference>
<dbReference type="InterPro" id="IPR014722">
    <property type="entry name" value="Rib_uL2_dom2"/>
</dbReference>
<evidence type="ECO:0000256" key="5">
    <source>
        <dbReference type="ARBA" id="ARBA00035357"/>
    </source>
</evidence>
<dbReference type="GO" id="GO:1990904">
    <property type="term" value="C:ribonucleoprotein complex"/>
    <property type="evidence" value="ECO:0007669"/>
    <property type="project" value="UniProtKB-KW"/>
</dbReference>
<dbReference type="PANTHER" id="PTHR12903">
    <property type="entry name" value="MITOCHONDRIAL RIBOSOMAL PROTEIN L24"/>
    <property type="match status" value="1"/>
</dbReference>
<keyword evidence="9" id="KW-1185">Reference proteome</keyword>
<keyword evidence="3 6" id="KW-0687">Ribonucleoprotein</keyword>
<dbReference type="Pfam" id="PF00467">
    <property type="entry name" value="KOW"/>
    <property type="match status" value="1"/>
</dbReference>
<evidence type="ECO:0000256" key="2">
    <source>
        <dbReference type="ARBA" id="ARBA00022980"/>
    </source>
</evidence>
<reference evidence="8 9" key="1">
    <citation type="submission" date="2019-08" db="EMBL/GenBank/DDBJ databases">
        <authorList>
            <person name="Alioto T."/>
            <person name="Alioto T."/>
            <person name="Gomez Garrido J."/>
        </authorList>
    </citation>
    <scope>NUCLEOTIDE SEQUENCE [LARGE SCALE GENOMIC DNA]</scope>
</reference>
<dbReference type="InterPro" id="IPR041988">
    <property type="entry name" value="Ribosomal_uL24_KOW"/>
</dbReference>
<comment type="similarity">
    <text evidence="1 6">Belongs to the universal ribosomal protein uL24 family.</text>
</comment>
<dbReference type="Gene3D" id="2.30.30.30">
    <property type="match status" value="1"/>
</dbReference>
<dbReference type="GO" id="GO:0006412">
    <property type="term" value="P:translation"/>
    <property type="evidence" value="ECO:0007669"/>
    <property type="project" value="InterPro"/>
</dbReference>
<evidence type="ECO:0000256" key="3">
    <source>
        <dbReference type="ARBA" id="ARBA00023274"/>
    </source>
</evidence>
<dbReference type="EMBL" id="CABPRJ010000977">
    <property type="protein sequence ID" value="VVC33862.1"/>
    <property type="molecule type" value="Genomic_DNA"/>
</dbReference>
<evidence type="ECO:0000256" key="1">
    <source>
        <dbReference type="ARBA" id="ARBA00010618"/>
    </source>
</evidence>
<accession>A0A5E4MTX4</accession>
<evidence type="ECO:0000256" key="6">
    <source>
        <dbReference type="RuleBase" id="RU003477"/>
    </source>
</evidence>
<dbReference type="NCBIfam" id="TIGR01079">
    <property type="entry name" value="rplX_bact"/>
    <property type="match status" value="1"/>
</dbReference>
<dbReference type="CDD" id="cd06089">
    <property type="entry name" value="KOW_RPL26"/>
    <property type="match status" value="1"/>
</dbReference>
<sequence length="254" mass="29460">MRLTNCLRDFKKVGELTKKYANLPDKYIERSMEKVMWKTPQNNPRFLPRVVKKKKFIFTEDRPWTLAFDSKNSLSSIESKVFLEPIKDWSFFKGDRVEILVGPDKGKQGIVGQVIQERNWVIVNGLNCKLEEVSHYKGNVAMVQSRERPLLVTSEVALVDPSDLQGCKVEWRFTEAGEKVRVSSRTGKLIPIPSLAKETFDYKTPNTYKESEKDTKTMDVQEITFLPLLKTFEMEIMDAMGITEDRVQAPTHWY</sequence>